<reference evidence="1" key="1">
    <citation type="journal article" date="2023" name="Front. Microbiol.">
        <title>Genomic-based phylogenetic and metabolic analyses of the genus Natronomonas, and description of Natronomonas aquatica sp. nov.</title>
        <authorList>
            <person name="Garcia-Roldan A."/>
            <person name="Duran-Viseras A."/>
            <person name="de la Haba R.R."/>
            <person name="Corral P."/>
            <person name="Sanchez-Porro C."/>
            <person name="Ventosa A."/>
        </authorList>
    </citation>
    <scope>NUCLEOTIDE SEQUENCE</scope>
    <source>
        <strain evidence="1">F2-12</strain>
    </source>
</reference>
<evidence type="ECO:0000313" key="2">
    <source>
        <dbReference type="Proteomes" id="UP001139494"/>
    </source>
</evidence>
<dbReference type="AlphaFoldDB" id="A0A9R1CQE3"/>
<organism evidence="1 2">
    <name type="scientific">Natronomonas aquatica</name>
    <dbReference type="NCBI Taxonomy" id="2841590"/>
    <lineage>
        <taxon>Archaea</taxon>
        <taxon>Methanobacteriati</taxon>
        <taxon>Methanobacteriota</taxon>
        <taxon>Stenosarchaea group</taxon>
        <taxon>Halobacteria</taxon>
        <taxon>Halobacteriales</taxon>
        <taxon>Natronomonadaceae</taxon>
        <taxon>Natronomonas</taxon>
    </lineage>
</organism>
<accession>A0A9R1CQE3</accession>
<protein>
    <submittedName>
        <fullName evidence="1">Uncharacterized protein</fullName>
    </submittedName>
</protein>
<dbReference type="Proteomes" id="UP001139494">
    <property type="component" value="Unassembled WGS sequence"/>
</dbReference>
<proteinExistence type="predicted"/>
<gene>
    <name evidence="1" type="ORF">KM295_06525</name>
</gene>
<dbReference type="EMBL" id="JAHLKM010000005">
    <property type="protein sequence ID" value="MCQ4333139.1"/>
    <property type="molecule type" value="Genomic_DNA"/>
</dbReference>
<name>A0A9R1CQE3_9EURY</name>
<evidence type="ECO:0000313" key="1">
    <source>
        <dbReference type="EMBL" id="MCQ4333139.1"/>
    </source>
</evidence>
<dbReference type="RefSeq" id="WP_256029159.1">
    <property type="nucleotide sequence ID" value="NZ_JAHLKM010000005.1"/>
</dbReference>
<comment type="caution">
    <text evidence="1">The sequence shown here is derived from an EMBL/GenBank/DDBJ whole genome shotgun (WGS) entry which is preliminary data.</text>
</comment>
<sequence>MMAFVTLYLFLGIPFTLGFVIAGVSAVLAVRWTTTFLVRWMKEMLVIDYTREIQKQAFDNALDARRPWWIAGRSLISRF</sequence>
<keyword evidence="2" id="KW-1185">Reference proteome</keyword>